<dbReference type="EMBL" id="ONZF01000024">
    <property type="protein sequence ID" value="SPJ26485.1"/>
    <property type="molecule type" value="Genomic_DNA"/>
</dbReference>
<keyword evidence="2" id="KW-1185">Reference proteome</keyword>
<reference evidence="1 2" key="1">
    <citation type="submission" date="2018-03" db="EMBL/GenBank/DDBJ databases">
        <authorList>
            <person name="Keele B.F."/>
        </authorList>
    </citation>
    <scope>NUCLEOTIDE SEQUENCE [LARGE SCALE GENOMIC DNA]</scope>
    <source>
        <strain evidence="1 2">CECT 8504</strain>
    </source>
</reference>
<sequence>MRFFEPDIIVEAESGLAESIGFGAISNPSLESQLISLDELHSKKWSGHRMDLYVGQSVVDIYQADYEARHQFVLREDVPALLFKEDRLAPLVEAIFGAFPRDEDAGYFKKLYENAYSPQLAVAGSDIWLSVFEGKAKPPFYPTFLDLDIEPKTRIEATFFIFDHTKTSDLIEYWNTRLFETPVFPVPLCWLDELTGFVSKAIQSNHRPIPNNRFGTMFTSQVVFARSVKKEIAKAAVEVLSSDCPDGSFFIGRTTHPKHSDDWHGPRCERHSVKSDEARLSLEVEGESVSFPMPYPKFAERFGGGRYRWANVVNLSAHGPSDMALCYPSNIEDRTFPHLAMGQQGPIVSREGWVLLEHYQESSGYLRIESGTEAICRWLKKKGIEAKPSSAGRIASQMVEKLASLRAADLIADKDTIQLLNKMAMQERTSNSKSTFNTKTFEGRTADTGRWHELIKKRAKNSLRFRVSLEQFTSRGILKLGLGLNCPHCTHSNWYGLDGVDYTVTCERCLKEFSYPQGSKEPRWKYRVTGPFSVPNFAEGAYAVTLTLTTFAKNLSPVGDIGMTMTTGLNLKCDAFQREIDFAFWYRKERMLDHKSEPHFVVGEAKSFAEEAIEKGDLEALQAVARELPGTVLVVSVLKENFSEREKRLLEKLVRWGWVSVEGRMRAPVIMLTGVELFADWSVEKAWQQKGAPYPAEARMSVLSDLELLAMETQRIHLGLDYYSHIGERYRTAKQT</sequence>
<dbReference type="Proteomes" id="UP000244912">
    <property type="component" value="Unassembled WGS sequence"/>
</dbReference>
<dbReference type="OrthoDB" id="494877at2"/>
<dbReference type="RefSeq" id="WP_108896164.1">
    <property type="nucleotide sequence ID" value="NZ_ONZF01000024.1"/>
</dbReference>
<accession>A0A2R8C248</accession>
<gene>
    <name evidence="1" type="ORF">PAA8504_04347</name>
</gene>
<organism evidence="1 2">
    <name type="scientific">Palleronia abyssalis</name>
    <dbReference type="NCBI Taxonomy" id="1501240"/>
    <lineage>
        <taxon>Bacteria</taxon>
        <taxon>Pseudomonadati</taxon>
        <taxon>Pseudomonadota</taxon>
        <taxon>Alphaproteobacteria</taxon>
        <taxon>Rhodobacterales</taxon>
        <taxon>Roseobacteraceae</taxon>
        <taxon>Palleronia</taxon>
    </lineage>
</organism>
<evidence type="ECO:0000313" key="2">
    <source>
        <dbReference type="Proteomes" id="UP000244912"/>
    </source>
</evidence>
<evidence type="ECO:0000313" key="1">
    <source>
        <dbReference type="EMBL" id="SPJ26485.1"/>
    </source>
</evidence>
<dbReference type="AlphaFoldDB" id="A0A2R8C248"/>
<protein>
    <submittedName>
        <fullName evidence="1">Uncharacterized protein</fullName>
    </submittedName>
</protein>
<proteinExistence type="predicted"/>
<name>A0A2R8C248_9RHOB</name>